<evidence type="ECO:0000313" key="1">
    <source>
        <dbReference type="EMBL" id="QAU48838.1"/>
    </source>
</evidence>
<dbReference type="Proteomes" id="UP000288972">
    <property type="component" value="Chromosome"/>
</dbReference>
<dbReference type="Gene3D" id="1.10.3540.10">
    <property type="entry name" value="uncharacterized protein from magnetospirillum magneticum domain"/>
    <property type="match status" value="1"/>
</dbReference>
<reference evidence="1 2" key="1">
    <citation type="submission" date="2018-06" db="EMBL/GenBank/DDBJ databases">
        <title>Comparative genomics of rhizobia nodulating Arachis hypogaea in China.</title>
        <authorList>
            <person name="Li Y."/>
        </authorList>
    </citation>
    <scope>NUCLEOTIDE SEQUENCE [LARGE SCALE GENOMIC DNA]</scope>
    <source>
        <strain evidence="1 2">CCBAU 51670</strain>
    </source>
</reference>
<proteinExistence type="predicted"/>
<dbReference type="KEGG" id="bgz:XH91_28110"/>
<gene>
    <name evidence="1" type="ORF">XH91_28110</name>
</gene>
<dbReference type="EMBL" id="CP030053">
    <property type="protein sequence ID" value="QAU48838.1"/>
    <property type="molecule type" value="Genomic_DNA"/>
</dbReference>
<organism evidence="1 2">
    <name type="scientific">Bradyrhizobium guangzhouense</name>
    <dbReference type="NCBI Taxonomy" id="1325095"/>
    <lineage>
        <taxon>Bacteria</taxon>
        <taxon>Pseudomonadati</taxon>
        <taxon>Pseudomonadota</taxon>
        <taxon>Alphaproteobacteria</taxon>
        <taxon>Hyphomicrobiales</taxon>
        <taxon>Nitrobacteraceae</taxon>
        <taxon>Bradyrhizobium</taxon>
    </lineage>
</organism>
<evidence type="ECO:0000313" key="2">
    <source>
        <dbReference type="Proteomes" id="UP000288972"/>
    </source>
</evidence>
<protein>
    <recommendedName>
        <fullName evidence="3">DUF1819 family protein</fullName>
    </recommendedName>
</protein>
<dbReference type="InterPro" id="IPR023137">
    <property type="entry name" value="BrxA_sf"/>
</dbReference>
<evidence type="ECO:0008006" key="3">
    <source>
        <dbReference type="Google" id="ProtNLM"/>
    </source>
</evidence>
<sequence>MKIRPEWSQRLLRKGVLAQETYELFAAWDDGLSAADNLKSALSGRHKTAGWEREVRATLKRRLRDVEHVRPLIVLAKRGMSLVDWRDCLRLWIGVTEQPFHDFALGWLFNEHGKGRYQIRSEDVRPFIEKSAASRGPKAKPLSEYGQLRSARDLLRMAVDLGMLAGDGPTKTFASIAMSDDVTMFYVHMISDLEGNTTKMLSSRLWRLAYMAPTDVHVALLRLHQYKRLNYEVAGNIAQVGLPFKSALECAERAAA</sequence>
<dbReference type="RefSeq" id="WP_128953595.1">
    <property type="nucleotide sequence ID" value="NZ_CP030053.1"/>
</dbReference>
<accession>A0AAE5X521</accession>
<name>A0AAE5X521_9BRAD</name>
<dbReference type="AlphaFoldDB" id="A0AAE5X521"/>